<evidence type="ECO:0000313" key="3">
    <source>
        <dbReference type="Proteomes" id="UP000807716"/>
    </source>
</evidence>
<feature type="compositionally biased region" description="Low complexity" evidence="1">
    <location>
        <begin position="192"/>
        <end position="207"/>
    </location>
</feature>
<evidence type="ECO:0000256" key="1">
    <source>
        <dbReference type="SAM" id="MobiDB-lite"/>
    </source>
</evidence>
<feature type="compositionally biased region" description="Gly residues" evidence="1">
    <location>
        <begin position="231"/>
        <end position="244"/>
    </location>
</feature>
<sequence length="311" mass="33299">MGKIVPLSANIDHQYENDNTPIMNRTQSSGVTSSGRPAARALRSAPIPALPPTSPVHPGFQQQQGGGGGSRQGGGGQGARRYNTTHHGHRNGGGGGRHQQQQHHHQQQQQQQQQYPPSPSYHPNGSYSAYPASPSSPSFSNYPSTPSSPLPAYQELNMYVERPSPVAQPPQYSARNMVYNNGHGNGSQTNLNNYYGQQQQHQQQQYHYHNDSSNGRSDPRHQPPYRSNSGGDVGGGGGGGGGSGYPKRTGLPTGNNSGAYYPMTRTGTQRQRSMQHDDGGVGESWLCCKEVASFCPCCCFCCIFAGMGVAG</sequence>
<protein>
    <submittedName>
        <fullName evidence="2">Uncharacterized protein</fullName>
    </submittedName>
</protein>
<dbReference type="Proteomes" id="UP000807716">
    <property type="component" value="Unassembled WGS sequence"/>
</dbReference>
<evidence type="ECO:0000313" key="2">
    <source>
        <dbReference type="EMBL" id="KAG0270404.1"/>
    </source>
</evidence>
<feature type="compositionally biased region" description="Polar residues" evidence="1">
    <location>
        <begin position="17"/>
        <end position="35"/>
    </location>
</feature>
<dbReference type="EMBL" id="JAAAJB010000006">
    <property type="protein sequence ID" value="KAG0270404.1"/>
    <property type="molecule type" value="Genomic_DNA"/>
</dbReference>
<feature type="region of interest" description="Disordered" evidence="1">
    <location>
        <begin position="164"/>
        <end position="262"/>
    </location>
</feature>
<feature type="region of interest" description="Disordered" evidence="1">
    <location>
        <begin position="15"/>
        <end position="147"/>
    </location>
</feature>
<proteinExistence type="predicted"/>
<dbReference type="AlphaFoldDB" id="A0A9P6QJ87"/>
<feature type="compositionally biased region" description="Gly residues" evidence="1">
    <location>
        <begin position="64"/>
        <end position="78"/>
    </location>
</feature>
<gene>
    <name evidence="2" type="ORF">DFQ27_007556</name>
</gene>
<feature type="compositionally biased region" description="Low complexity" evidence="1">
    <location>
        <begin position="126"/>
        <end position="147"/>
    </location>
</feature>
<name>A0A9P6QJ87_9FUNG</name>
<organism evidence="2 3">
    <name type="scientific">Actinomortierella ambigua</name>
    <dbReference type="NCBI Taxonomy" id="1343610"/>
    <lineage>
        <taxon>Eukaryota</taxon>
        <taxon>Fungi</taxon>
        <taxon>Fungi incertae sedis</taxon>
        <taxon>Mucoromycota</taxon>
        <taxon>Mortierellomycotina</taxon>
        <taxon>Mortierellomycetes</taxon>
        <taxon>Mortierellales</taxon>
        <taxon>Mortierellaceae</taxon>
        <taxon>Actinomortierella</taxon>
    </lineage>
</organism>
<comment type="caution">
    <text evidence="2">The sequence shown here is derived from an EMBL/GenBank/DDBJ whole genome shotgun (WGS) entry which is preliminary data.</text>
</comment>
<accession>A0A9P6QJ87</accession>
<dbReference type="OrthoDB" id="2446304at2759"/>
<keyword evidence="3" id="KW-1185">Reference proteome</keyword>
<reference evidence="2" key="1">
    <citation type="journal article" date="2020" name="Fungal Divers.">
        <title>Resolving the Mortierellaceae phylogeny through synthesis of multi-gene phylogenetics and phylogenomics.</title>
        <authorList>
            <person name="Vandepol N."/>
            <person name="Liber J."/>
            <person name="Desiro A."/>
            <person name="Na H."/>
            <person name="Kennedy M."/>
            <person name="Barry K."/>
            <person name="Grigoriev I.V."/>
            <person name="Miller A.N."/>
            <person name="O'Donnell K."/>
            <person name="Stajich J.E."/>
            <person name="Bonito G."/>
        </authorList>
    </citation>
    <scope>NUCLEOTIDE SEQUENCE</scope>
    <source>
        <strain evidence="2">BC1065</strain>
    </source>
</reference>